<dbReference type="InterPro" id="IPR003439">
    <property type="entry name" value="ABC_transporter-like_ATP-bd"/>
</dbReference>
<dbReference type="PANTHER" id="PTHR42794:SF2">
    <property type="entry name" value="ABC TRANSPORTER ATP-BINDING PROTEIN"/>
    <property type="match status" value="1"/>
</dbReference>
<keyword evidence="2" id="KW-0067">ATP-binding</keyword>
<dbReference type="InterPro" id="IPR027417">
    <property type="entry name" value="P-loop_NTPase"/>
</dbReference>
<gene>
    <name evidence="4" type="ORF">DL239_19715</name>
</gene>
<dbReference type="Pfam" id="PF00005">
    <property type="entry name" value="ABC_tran"/>
    <property type="match status" value="1"/>
</dbReference>
<comment type="caution">
    <text evidence="4">The sequence shown here is derived from an EMBL/GenBank/DDBJ whole genome shotgun (WGS) entry which is preliminary data.</text>
</comment>
<name>A0ABX0WD25_9RHOB</name>
<accession>A0ABX0WD25</accession>
<dbReference type="SUPFAM" id="SSF52540">
    <property type="entry name" value="P-loop containing nucleoside triphosphate hydrolases"/>
    <property type="match status" value="1"/>
</dbReference>
<dbReference type="CDD" id="cd03214">
    <property type="entry name" value="ABC_Iron-Siderophores_B12_Hemin"/>
    <property type="match status" value="1"/>
</dbReference>
<protein>
    <submittedName>
        <fullName evidence="4">Histidinol phosphatase</fullName>
    </submittedName>
</protein>
<keyword evidence="1" id="KW-0547">Nucleotide-binding</keyword>
<evidence type="ECO:0000256" key="1">
    <source>
        <dbReference type="ARBA" id="ARBA00022741"/>
    </source>
</evidence>
<reference evidence="4 5" key="1">
    <citation type="submission" date="2018-05" db="EMBL/GenBank/DDBJ databases">
        <authorList>
            <person name="Zhang Y.-J."/>
        </authorList>
    </citation>
    <scope>NUCLEOTIDE SEQUENCE [LARGE SCALE GENOMIC DNA]</scope>
    <source>
        <strain evidence="4 5">CY04</strain>
    </source>
</reference>
<dbReference type="SMART" id="SM00382">
    <property type="entry name" value="AAA"/>
    <property type="match status" value="1"/>
</dbReference>
<evidence type="ECO:0000313" key="5">
    <source>
        <dbReference type="Proteomes" id="UP001429564"/>
    </source>
</evidence>
<evidence type="ECO:0000313" key="4">
    <source>
        <dbReference type="EMBL" id="NIZ63197.1"/>
    </source>
</evidence>
<feature type="domain" description="ABC transporter" evidence="3">
    <location>
        <begin position="3"/>
        <end position="234"/>
    </location>
</feature>
<dbReference type="PANTHER" id="PTHR42794">
    <property type="entry name" value="HEMIN IMPORT ATP-BINDING PROTEIN HMUV"/>
    <property type="match status" value="1"/>
</dbReference>
<dbReference type="Proteomes" id="UP001429564">
    <property type="component" value="Unassembled WGS sequence"/>
</dbReference>
<keyword evidence="5" id="KW-1185">Reference proteome</keyword>
<dbReference type="PROSITE" id="PS50893">
    <property type="entry name" value="ABC_TRANSPORTER_2"/>
    <property type="match status" value="1"/>
</dbReference>
<proteinExistence type="predicted"/>
<dbReference type="Gene3D" id="3.40.50.300">
    <property type="entry name" value="P-loop containing nucleotide triphosphate hydrolases"/>
    <property type="match status" value="1"/>
</dbReference>
<sequence>MKLTATELGWSTRRHSILNSVSLEVEPGKVLGLVGPNGSGKSTLLRLLSGILKPTSGHVFLKNRPLAELSRREVAQRIAFVEQQADTSERITVRDAVELGRTPWLSLRHPWGDADDALVAQALKDVGMDHFADRQWATLSGGERQRTHIARALVQKPGLLLLDEPTNHLDVHHQLSILALVSKLTVTTVVAIHDLNQAMDCDSVGVLDQGNLVAIGPPEEVLSVERLRDTFGVGVTHLTDPHDGRRIMRFHS</sequence>
<dbReference type="InterPro" id="IPR003593">
    <property type="entry name" value="AAA+_ATPase"/>
</dbReference>
<organism evidence="4 5">
    <name type="scientific">Parasedimentitalea denitrificans</name>
    <dbReference type="NCBI Taxonomy" id="2211118"/>
    <lineage>
        <taxon>Bacteria</taxon>
        <taxon>Pseudomonadati</taxon>
        <taxon>Pseudomonadota</taxon>
        <taxon>Alphaproteobacteria</taxon>
        <taxon>Rhodobacterales</taxon>
        <taxon>Paracoccaceae</taxon>
        <taxon>Parasedimentitalea</taxon>
    </lineage>
</organism>
<evidence type="ECO:0000256" key="2">
    <source>
        <dbReference type="ARBA" id="ARBA00022840"/>
    </source>
</evidence>
<dbReference type="EMBL" id="QHLQ01000031">
    <property type="protein sequence ID" value="NIZ63197.1"/>
    <property type="molecule type" value="Genomic_DNA"/>
</dbReference>
<evidence type="ECO:0000259" key="3">
    <source>
        <dbReference type="PROSITE" id="PS50893"/>
    </source>
</evidence>
<dbReference type="RefSeq" id="WP_167685801.1">
    <property type="nucleotide sequence ID" value="NZ_QHLQ01000031.1"/>
</dbReference>